<evidence type="ECO:0000313" key="1">
    <source>
        <dbReference type="EMBL" id="SEI47307.1"/>
    </source>
</evidence>
<dbReference type="Proteomes" id="UP000199702">
    <property type="component" value="Unassembled WGS sequence"/>
</dbReference>
<evidence type="ECO:0000313" key="2">
    <source>
        <dbReference type="Proteomes" id="UP000199702"/>
    </source>
</evidence>
<name>A0A1H6R466_9FLAO</name>
<dbReference type="EMBL" id="FNYA01000001">
    <property type="protein sequence ID" value="SEI47307.1"/>
    <property type="molecule type" value="Genomic_DNA"/>
</dbReference>
<reference evidence="2" key="1">
    <citation type="submission" date="2016-10" db="EMBL/GenBank/DDBJ databases">
        <authorList>
            <person name="Varghese N."/>
            <person name="Submissions S."/>
        </authorList>
    </citation>
    <scope>NUCLEOTIDE SEQUENCE [LARGE SCALE GENOMIC DNA]</scope>
    <source>
        <strain evidence="2">DSM 17934</strain>
    </source>
</reference>
<keyword evidence="2" id="KW-1185">Reference proteome</keyword>
<proteinExistence type="predicted"/>
<sequence>MAKLYSKKRKSIEEMKPSKETVSFILSYSQAMKIVKVGNLTFENIVN</sequence>
<accession>A0A1H6R466</accession>
<protein>
    <submittedName>
        <fullName evidence="1">Uncharacterized protein</fullName>
    </submittedName>
</protein>
<gene>
    <name evidence="1" type="ORF">SAMN05660918_0784</name>
</gene>
<dbReference type="AlphaFoldDB" id="A0A1H6R466"/>
<organism evidence="1 2">
    <name type="scientific">Flavobacterium terrigena</name>
    <dbReference type="NCBI Taxonomy" id="402734"/>
    <lineage>
        <taxon>Bacteria</taxon>
        <taxon>Pseudomonadati</taxon>
        <taxon>Bacteroidota</taxon>
        <taxon>Flavobacteriia</taxon>
        <taxon>Flavobacteriales</taxon>
        <taxon>Flavobacteriaceae</taxon>
        <taxon>Flavobacterium</taxon>
    </lineage>
</organism>